<gene>
    <name evidence="7" type="primary">nusB</name>
    <name evidence="7" type="ORF">ACD_80C00128G0001</name>
</gene>
<dbReference type="EMBL" id="AMFJ01036135">
    <property type="protein sequence ID" value="EKD25047.1"/>
    <property type="molecule type" value="Genomic_DNA"/>
</dbReference>
<accession>K1XIP1</accession>
<dbReference type="PANTHER" id="PTHR11078:SF3">
    <property type="entry name" value="ANTITERMINATION NUSB DOMAIN-CONTAINING PROTEIN"/>
    <property type="match status" value="1"/>
</dbReference>
<keyword evidence="4" id="KW-0805">Transcription regulation</keyword>
<evidence type="ECO:0000313" key="7">
    <source>
        <dbReference type="EMBL" id="EKD25047.1"/>
    </source>
</evidence>
<dbReference type="InterPro" id="IPR011605">
    <property type="entry name" value="NusB_fam"/>
</dbReference>
<dbReference type="GO" id="GO:0003723">
    <property type="term" value="F:RNA binding"/>
    <property type="evidence" value="ECO:0007669"/>
    <property type="project" value="UniProtKB-KW"/>
</dbReference>
<sequence length="171" mass="20521">LSYLYQHCFFVNLLLQDKVITDSLFMDYIFKTDTGMYDDEKVKLKEKFSTHLKLYTPEDFKEFIDCFFDERAIEDIDFDYISRVGTTFTKYMEEIKEKVNTYAQTFQYDQMDPLDQAIFLLGYTEWKELETPKEVIINEMIELAKRYSDEWAPKLLNGIMHKIIAAENEKI</sequence>
<organism evidence="7">
    <name type="scientific">uncultured bacterium</name>
    <name type="common">gcode 4</name>
    <dbReference type="NCBI Taxonomy" id="1234023"/>
    <lineage>
        <taxon>Bacteria</taxon>
        <taxon>environmental samples</taxon>
    </lineage>
</organism>
<name>K1XIP1_9BACT</name>
<proteinExistence type="inferred from homology"/>
<evidence type="ECO:0000259" key="6">
    <source>
        <dbReference type="Pfam" id="PF01029"/>
    </source>
</evidence>
<keyword evidence="2" id="KW-0889">Transcription antitermination</keyword>
<feature type="non-terminal residue" evidence="7">
    <location>
        <position position="1"/>
    </location>
</feature>
<evidence type="ECO:0000256" key="3">
    <source>
        <dbReference type="ARBA" id="ARBA00022884"/>
    </source>
</evidence>
<dbReference type="AlphaFoldDB" id="K1XIP1"/>
<evidence type="ECO:0000256" key="5">
    <source>
        <dbReference type="ARBA" id="ARBA00023163"/>
    </source>
</evidence>
<dbReference type="GO" id="GO:0006353">
    <property type="term" value="P:DNA-templated transcription termination"/>
    <property type="evidence" value="ECO:0007669"/>
    <property type="project" value="InterPro"/>
</dbReference>
<dbReference type="InterPro" id="IPR006027">
    <property type="entry name" value="NusB_RsmB_TIM44"/>
</dbReference>
<dbReference type="GO" id="GO:0005829">
    <property type="term" value="C:cytosol"/>
    <property type="evidence" value="ECO:0007669"/>
    <property type="project" value="TreeGrafter"/>
</dbReference>
<keyword evidence="3" id="KW-0694">RNA-binding</keyword>
<dbReference type="PANTHER" id="PTHR11078">
    <property type="entry name" value="N UTILIZATION SUBSTANCE PROTEIN B-RELATED"/>
    <property type="match status" value="1"/>
</dbReference>
<dbReference type="Gene3D" id="1.10.940.10">
    <property type="entry name" value="NusB-like"/>
    <property type="match status" value="1"/>
</dbReference>
<reference evidence="7" key="1">
    <citation type="journal article" date="2012" name="Science">
        <title>Fermentation, hydrogen, and sulfur metabolism in multiple uncultivated bacterial phyla.</title>
        <authorList>
            <person name="Wrighton K.C."/>
            <person name="Thomas B.C."/>
            <person name="Sharon I."/>
            <person name="Miller C.S."/>
            <person name="Castelle C.J."/>
            <person name="VerBerkmoes N.C."/>
            <person name="Wilkins M.J."/>
            <person name="Hettich R.L."/>
            <person name="Lipton M.S."/>
            <person name="Williams K.H."/>
            <person name="Long P.E."/>
            <person name="Banfield J.F."/>
        </authorList>
    </citation>
    <scope>NUCLEOTIDE SEQUENCE [LARGE SCALE GENOMIC DNA]</scope>
</reference>
<dbReference type="Pfam" id="PF01029">
    <property type="entry name" value="NusB"/>
    <property type="match status" value="1"/>
</dbReference>
<feature type="domain" description="NusB/RsmB/TIM44" evidence="6">
    <location>
        <begin position="68"/>
        <end position="164"/>
    </location>
</feature>
<keyword evidence="5" id="KW-0804">Transcription</keyword>
<protein>
    <submittedName>
        <fullName evidence="7">Transcription antitermination protein NusB</fullName>
    </submittedName>
</protein>
<dbReference type="InterPro" id="IPR035926">
    <property type="entry name" value="NusB-like_sf"/>
</dbReference>
<dbReference type="SUPFAM" id="SSF48013">
    <property type="entry name" value="NusB-like"/>
    <property type="match status" value="1"/>
</dbReference>
<comment type="similarity">
    <text evidence="1">Belongs to the NusB family.</text>
</comment>
<evidence type="ECO:0000256" key="2">
    <source>
        <dbReference type="ARBA" id="ARBA00022814"/>
    </source>
</evidence>
<evidence type="ECO:0000256" key="4">
    <source>
        <dbReference type="ARBA" id="ARBA00023015"/>
    </source>
</evidence>
<evidence type="ECO:0000256" key="1">
    <source>
        <dbReference type="ARBA" id="ARBA00005952"/>
    </source>
</evidence>
<comment type="caution">
    <text evidence="7">The sequence shown here is derived from an EMBL/GenBank/DDBJ whole genome shotgun (WGS) entry which is preliminary data.</text>
</comment>
<dbReference type="GO" id="GO:0031564">
    <property type="term" value="P:transcription antitermination"/>
    <property type="evidence" value="ECO:0007669"/>
    <property type="project" value="UniProtKB-KW"/>
</dbReference>